<keyword evidence="2" id="KW-1185">Reference proteome</keyword>
<protein>
    <submittedName>
        <fullName evidence="1">Carbohydrate ABC transporter substrate-binding protein, CUT1 family</fullName>
    </submittedName>
</protein>
<dbReference type="Gene3D" id="3.40.190.10">
    <property type="entry name" value="Periplasmic binding protein-like II"/>
    <property type="match status" value="1"/>
</dbReference>
<dbReference type="STRING" id="163.SAMN04487775_106212"/>
<sequence length="429" mass="49473">MKHTSVLSTLILCAGMIFCGCSKGSPQNSRTVYQQDRIVIWTSCREFAQYIELFNRQHKDNCAILVYKDNPALSLPPAKDENPPDIIVGSWLRTDSPHKSFKSLDYLFDTKKLTSEVFYPQLLNSGKRKAVQYLLPVSFNLPAIIFATENKDQIPDSYVLSLDQIRITASAYNAKNTKEAYTKIGFTPLGNDDFLYLVSKMMGTDFREEKGEIAWDGQALLDSVAFLRDWVYKENTSPQIEEDFTFKYLFMPYYRQVSSGRTLYAYTTSDSLFKILKEQDLAVDYRWVVENNSIYIEDSVTMMGIYKDARNQVGATDFISWFFQSENQKHILETKENMHLETDMFGIAGGFSSLRDVTEHILPIYYNQLLTNLPPSQMLTAPQKLPARWESYRTLVIEPYIKNAVTVGDGESAQTLHDYEKEWRKKVFD</sequence>
<gene>
    <name evidence="1" type="ORF">SAMN04487977_1024</name>
</gene>
<accession>A0A1H9C0F6</accession>
<dbReference type="SUPFAM" id="SSF53850">
    <property type="entry name" value="Periplasmic binding protein-like II"/>
    <property type="match status" value="1"/>
</dbReference>
<dbReference type="PROSITE" id="PS51257">
    <property type="entry name" value="PROKAR_LIPOPROTEIN"/>
    <property type="match status" value="1"/>
</dbReference>
<reference evidence="1 2" key="1">
    <citation type="submission" date="2016-10" db="EMBL/GenBank/DDBJ databases">
        <authorList>
            <person name="de Groot N.N."/>
        </authorList>
    </citation>
    <scope>NUCLEOTIDE SEQUENCE [LARGE SCALE GENOMIC DNA]</scope>
    <source>
        <strain evidence="1 2">B25</strain>
    </source>
</reference>
<name>A0A1H9C0F6_9SPIR</name>
<evidence type="ECO:0000313" key="2">
    <source>
        <dbReference type="Proteomes" id="UP000182360"/>
    </source>
</evidence>
<dbReference type="EMBL" id="FOFU01000002">
    <property type="protein sequence ID" value="SEP94726.1"/>
    <property type="molecule type" value="Genomic_DNA"/>
</dbReference>
<dbReference type="RefSeq" id="WP_074640917.1">
    <property type="nucleotide sequence ID" value="NZ_FOFU01000002.1"/>
</dbReference>
<organism evidence="1 2">
    <name type="scientific">Treponema bryantii</name>
    <dbReference type="NCBI Taxonomy" id="163"/>
    <lineage>
        <taxon>Bacteria</taxon>
        <taxon>Pseudomonadati</taxon>
        <taxon>Spirochaetota</taxon>
        <taxon>Spirochaetia</taxon>
        <taxon>Spirochaetales</taxon>
        <taxon>Treponemataceae</taxon>
        <taxon>Treponema</taxon>
    </lineage>
</organism>
<dbReference type="Proteomes" id="UP000182360">
    <property type="component" value="Unassembled WGS sequence"/>
</dbReference>
<dbReference type="AlphaFoldDB" id="A0A1H9C0F6"/>
<dbReference type="OrthoDB" id="354992at2"/>
<proteinExistence type="predicted"/>
<evidence type="ECO:0000313" key="1">
    <source>
        <dbReference type="EMBL" id="SEP94726.1"/>
    </source>
</evidence>